<proteinExistence type="predicted"/>
<protein>
    <submittedName>
        <fullName evidence="1">Uncharacterized protein</fullName>
    </submittedName>
</protein>
<accession>X0X7Z5</accession>
<feature type="non-terminal residue" evidence="1">
    <location>
        <position position="1"/>
    </location>
</feature>
<reference evidence="1" key="1">
    <citation type="journal article" date="2014" name="Front. Microbiol.">
        <title>High frequency of phylogenetically diverse reductive dehalogenase-homologous genes in deep subseafloor sedimentary metagenomes.</title>
        <authorList>
            <person name="Kawai M."/>
            <person name="Futagami T."/>
            <person name="Toyoda A."/>
            <person name="Takaki Y."/>
            <person name="Nishi S."/>
            <person name="Hori S."/>
            <person name="Arai W."/>
            <person name="Tsubouchi T."/>
            <person name="Morono Y."/>
            <person name="Uchiyama I."/>
            <person name="Ito T."/>
            <person name="Fujiyama A."/>
            <person name="Inagaki F."/>
            <person name="Takami H."/>
        </authorList>
    </citation>
    <scope>NUCLEOTIDE SEQUENCE</scope>
    <source>
        <strain evidence="1">Expedition CK06-06</strain>
    </source>
</reference>
<organism evidence="1">
    <name type="scientific">marine sediment metagenome</name>
    <dbReference type="NCBI Taxonomy" id="412755"/>
    <lineage>
        <taxon>unclassified sequences</taxon>
        <taxon>metagenomes</taxon>
        <taxon>ecological metagenomes</taxon>
    </lineage>
</organism>
<gene>
    <name evidence="1" type="ORF">S01H1_69361</name>
</gene>
<dbReference type="AlphaFoldDB" id="X0X7Z5"/>
<name>X0X7Z5_9ZZZZ</name>
<sequence length="51" mass="5615">AAQPAQLNKSLLFLHSYLRIGIQQGEVQKEISISLTIAMSSQMNANYHAAE</sequence>
<dbReference type="EMBL" id="BARS01046050">
    <property type="protein sequence ID" value="GAG39359.1"/>
    <property type="molecule type" value="Genomic_DNA"/>
</dbReference>
<evidence type="ECO:0000313" key="1">
    <source>
        <dbReference type="EMBL" id="GAG39359.1"/>
    </source>
</evidence>
<comment type="caution">
    <text evidence="1">The sequence shown here is derived from an EMBL/GenBank/DDBJ whole genome shotgun (WGS) entry which is preliminary data.</text>
</comment>